<dbReference type="SUPFAM" id="SSF161098">
    <property type="entry name" value="MetI-like"/>
    <property type="match status" value="1"/>
</dbReference>
<dbReference type="PANTHER" id="PTHR42922:SF1">
    <property type="entry name" value="PHOSPHATE TRANSPORT SYSTEM PERMEASE PROTEIN PSTA"/>
    <property type="match status" value="1"/>
</dbReference>
<evidence type="ECO:0000256" key="5">
    <source>
        <dbReference type="RuleBase" id="RU363032"/>
    </source>
</evidence>
<feature type="transmembrane region" description="Helical" evidence="5">
    <location>
        <begin position="16"/>
        <end position="38"/>
    </location>
</feature>
<dbReference type="InterPro" id="IPR000515">
    <property type="entry name" value="MetI-like"/>
</dbReference>
<evidence type="ECO:0000256" key="2">
    <source>
        <dbReference type="ARBA" id="ARBA00022692"/>
    </source>
</evidence>
<accession>D7DA32</accession>
<dbReference type="KEGG" id="shc:Shell_1540"/>
<keyword evidence="3 5" id="KW-1133">Transmembrane helix</keyword>
<dbReference type="PANTHER" id="PTHR42922">
    <property type="entry name" value="PHOSPHATE TRANSPORT SYSTEM PERMEASE PROTEIN PSTA"/>
    <property type="match status" value="1"/>
</dbReference>
<dbReference type="RefSeq" id="WP_013143826.1">
    <property type="nucleotide sequence ID" value="NC_014205.1"/>
</dbReference>
<evidence type="ECO:0000313" key="8">
    <source>
        <dbReference type="Proteomes" id="UP000002573"/>
    </source>
</evidence>
<sequence length="283" mass="30536">MKNPSKRSVLDKLFKYVVIILSITALAPLFLIIASIIINGGKTLLEAGIGFLYDLPPSPLSTSIGGIGPSLVGTLLLAAITIVVGLPLAFFTAVLAVEYPDSIIGRLVGVLTRSFVEIPTILIGVLIYTLMVVPMGRFSALAGAIALAIVALPYMYTYIERALSSIPWTYREAAYGLGLDKFKALIHVFVGITRRGIVAGILIGLAKASGETAPLLFTIGGSKYTYFRGLDQPIDAIPLLIYEFAQTPYEIYHRVAWGAALVLLSIYLALFITLRAFVKRVEL</sequence>
<dbReference type="OrthoDB" id="11402at2157"/>
<dbReference type="Proteomes" id="UP000002573">
    <property type="component" value="Chromosome"/>
</dbReference>
<dbReference type="Gene3D" id="1.10.3720.10">
    <property type="entry name" value="MetI-like"/>
    <property type="match status" value="1"/>
</dbReference>
<keyword evidence="8" id="KW-1185">Reference proteome</keyword>
<feature type="transmembrane region" description="Helical" evidence="5">
    <location>
        <begin position="75"/>
        <end position="98"/>
    </location>
</feature>
<proteinExistence type="inferred from homology"/>
<dbReference type="Pfam" id="PF00528">
    <property type="entry name" value="BPD_transp_1"/>
    <property type="match status" value="1"/>
</dbReference>
<evidence type="ECO:0000256" key="1">
    <source>
        <dbReference type="ARBA" id="ARBA00004141"/>
    </source>
</evidence>
<feature type="transmembrane region" description="Helical" evidence="5">
    <location>
        <begin position="184"/>
        <end position="206"/>
    </location>
</feature>
<dbReference type="STRING" id="591019.Shell_1540"/>
<dbReference type="InterPro" id="IPR035906">
    <property type="entry name" value="MetI-like_sf"/>
</dbReference>
<dbReference type="HOGENOM" id="CLU_033621_2_0_2"/>
<dbReference type="AlphaFoldDB" id="D7DA32"/>
<keyword evidence="5" id="KW-0813">Transport</keyword>
<evidence type="ECO:0000313" key="7">
    <source>
        <dbReference type="EMBL" id="ADI32628.1"/>
    </source>
</evidence>
<feature type="domain" description="ABC transmembrane type-1" evidence="6">
    <location>
        <begin position="71"/>
        <end position="274"/>
    </location>
</feature>
<gene>
    <name evidence="7" type="ordered locus">Shell_1540</name>
</gene>
<comment type="subcellular location">
    <subcellularLocation>
        <location evidence="5">Cell membrane</location>
        <topology evidence="5">Multi-pass membrane protein</topology>
    </subcellularLocation>
    <subcellularLocation>
        <location evidence="1">Membrane</location>
        <topology evidence="1">Multi-pass membrane protein</topology>
    </subcellularLocation>
</comment>
<reference evidence="8" key="1">
    <citation type="submission" date="2010-05" db="EMBL/GenBank/DDBJ databases">
        <title>Complete sequence of Staphylothermus hellenicus DSM 12710.</title>
        <authorList>
            <consortium name="US DOE Joint Genome Institute"/>
            <person name="Lucas S."/>
            <person name="Copeland A."/>
            <person name="Lapidus A."/>
            <person name="Cheng J.-F."/>
            <person name="Bruce D."/>
            <person name="Goodwin L."/>
            <person name="Pitluck S."/>
            <person name="Davenport K."/>
            <person name="Detter J.C."/>
            <person name="Han C."/>
            <person name="Tapia R."/>
            <person name="Larimer F."/>
            <person name="Land M."/>
            <person name="Hauser L."/>
            <person name="Kyrpides N."/>
            <person name="Mikhailova N."/>
            <person name="Anderson I.J."/>
            <person name="Woyke T."/>
        </authorList>
    </citation>
    <scope>NUCLEOTIDE SEQUENCE [LARGE SCALE GENOMIC DNA]</scope>
    <source>
        <strain evidence="8">DSM 12710 / JCM 10830 / BK20S6-10-b1 / P8</strain>
    </source>
</reference>
<name>D7DA32_STAHD</name>
<evidence type="ECO:0000256" key="3">
    <source>
        <dbReference type="ARBA" id="ARBA00022989"/>
    </source>
</evidence>
<dbReference type="EMBL" id="CP002051">
    <property type="protein sequence ID" value="ADI32628.1"/>
    <property type="molecule type" value="Genomic_DNA"/>
</dbReference>
<evidence type="ECO:0000256" key="4">
    <source>
        <dbReference type="ARBA" id="ARBA00023136"/>
    </source>
</evidence>
<dbReference type="PROSITE" id="PS50928">
    <property type="entry name" value="ABC_TM1"/>
    <property type="match status" value="1"/>
</dbReference>
<feature type="transmembrane region" description="Helical" evidence="5">
    <location>
        <begin position="255"/>
        <end position="278"/>
    </location>
</feature>
<feature type="transmembrane region" description="Helical" evidence="5">
    <location>
        <begin position="138"/>
        <end position="156"/>
    </location>
</feature>
<reference evidence="7 8" key="2">
    <citation type="journal article" date="2011" name="Stand. Genomic Sci.">
        <title>Complete genome sequence of Staphylothermus hellenicus P8.</title>
        <authorList>
            <person name="Anderson I."/>
            <person name="Wirth R."/>
            <person name="Lucas S."/>
            <person name="Copeland A."/>
            <person name="Lapidus A."/>
            <person name="Cheng J.F."/>
            <person name="Goodwin L."/>
            <person name="Pitluck S."/>
            <person name="Davenport K."/>
            <person name="Detter J.C."/>
            <person name="Han C."/>
            <person name="Tapia R."/>
            <person name="Land M."/>
            <person name="Hauser L."/>
            <person name="Pati A."/>
            <person name="Mikhailova N."/>
            <person name="Woyke T."/>
            <person name="Klenk H.P."/>
            <person name="Kyrpides N."/>
            <person name="Ivanova N."/>
        </authorList>
    </citation>
    <scope>NUCLEOTIDE SEQUENCE [LARGE SCALE GENOMIC DNA]</scope>
    <source>
        <strain evidence="8">DSM 12710 / JCM 10830 / BK20S6-10-b1 / P8</strain>
    </source>
</reference>
<dbReference type="InterPro" id="IPR051408">
    <property type="entry name" value="Phosphate_transprt_permease"/>
</dbReference>
<keyword evidence="2 5" id="KW-0812">Transmembrane</keyword>
<dbReference type="GO" id="GO:0005886">
    <property type="term" value="C:plasma membrane"/>
    <property type="evidence" value="ECO:0007669"/>
    <property type="project" value="UniProtKB-SubCell"/>
</dbReference>
<organism evidence="7 8">
    <name type="scientific">Staphylothermus hellenicus (strain DSM 12710 / JCM 10830 / BK20S6-10-b1 / P8)</name>
    <dbReference type="NCBI Taxonomy" id="591019"/>
    <lineage>
        <taxon>Archaea</taxon>
        <taxon>Thermoproteota</taxon>
        <taxon>Thermoprotei</taxon>
        <taxon>Desulfurococcales</taxon>
        <taxon>Desulfurococcaceae</taxon>
        <taxon>Staphylothermus</taxon>
    </lineage>
</organism>
<dbReference type="GeneID" id="9234831"/>
<protein>
    <submittedName>
        <fullName evidence="7">Binding-protein-dependent transport systems inner membrane component</fullName>
    </submittedName>
</protein>
<evidence type="ECO:0000259" key="6">
    <source>
        <dbReference type="PROSITE" id="PS50928"/>
    </source>
</evidence>
<comment type="similarity">
    <text evidence="5">Belongs to the binding-protein-dependent transport system permease family.</text>
</comment>
<keyword evidence="4 5" id="KW-0472">Membrane</keyword>
<dbReference type="GO" id="GO:0055085">
    <property type="term" value="P:transmembrane transport"/>
    <property type="evidence" value="ECO:0007669"/>
    <property type="project" value="InterPro"/>
</dbReference>
<dbReference type="CDD" id="cd06261">
    <property type="entry name" value="TM_PBP2"/>
    <property type="match status" value="1"/>
</dbReference>
<feature type="transmembrane region" description="Helical" evidence="5">
    <location>
        <begin position="110"/>
        <end position="132"/>
    </location>
</feature>
<dbReference type="eggNOG" id="arCOG00168">
    <property type="taxonomic scope" value="Archaea"/>
</dbReference>